<evidence type="ECO:0000256" key="6">
    <source>
        <dbReference type="ARBA" id="ARBA00023136"/>
    </source>
</evidence>
<evidence type="ECO:0000256" key="5">
    <source>
        <dbReference type="ARBA" id="ARBA00022989"/>
    </source>
</evidence>
<comment type="caution">
    <text evidence="9">The sequence shown here is derived from an EMBL/GenBank/DDBJ whole genome shotgun (WGS) entry which is preliminary data.</text>
</comment>
<keyword evidence="10" id="KW-1185">Reference proteome</keyword>
<dbReference type="STRING" id="268407.PWYN_04945"/>
<accession>A0A098MB67</accession>
<evidence type="ECO:0000313" key="9">
    <source>
        <dbReference type="EMBL" id="KGE18787.1"/>
    </source>
</evidence>
<keyword evidence="4 7" id="KW-0812">Transmembrane</keyword>
<dbReference type="Pfam" id="PF00528">
    <property type="entry name" value="BPD_transp_1"/>
    <property type="match status" value="1"/>
</dbReference>
<dbReference type="CDD" id="cd06261">
    <property type="entry name" value="TM_PBP2"/>
    <property type="match status" value="1"/>
</dbReference>
<evidence type="ECO:0000256" key="2">
    <source>
        <dbReference type="ARBA" id="ARBA00022448"/>
    </source>
</evidence>
<evidence type="ECO:0000256" key="3">
    <source>
        <dbReference type="ARBA" id="ARBA00022475"/>
    </source>
</evidence>
<evidence type="ECO:0000256" key="4">
    <source>
        <dbReference type="ARBA" id="ARBA00022692"/>
    </source>
</evidence>
<dbReference type="PROSITE" id="PS51257">
    <property type="entry name" value="PROKAR_LIPOPROTEIN"/>
    <property type="match status" value="1"/>
</dbReference>
<evidence type="ECO:0000313" key="10">
    <source>
        <dbReference type="Proteomes" id="UP000029734"/>
    </source>
</evidence>
<proteinExistence type="inferred from homology"/>
<evidence type="ECO:0000259" key="8">
    <source>
        <dbReference type="PROSITE" id="PS50928"/>
    </source>
</evidence>
<dbReference type="InterPro" id="IPR035906">
    <property type="entry name" value="MetI-like_sf"/>
</dbReference>
<dbReference type="Proteomes" id="UP000029734">
    <property type="component" value="Unassembled WGS sequence"/>
</dbReference>
<reference evidence="9 10" key="2">
    <citation type="submission" date="2014-10" db="EMBL/GenBank/DDBJ databases">
        <title>Comparative genomics of the Paenibacillus odorifer group.</title>
        <authorList>
            <person name="Tsai Y.-C."/>
            <person name="Martin N."/>
            <person name="Korlach J."/>
            <person name="Wiedmann M."/>
        </authorList>
    </citation>
    <scope>NUCLEOTIDE SEQUENCE [LARGE SCALE GENOMIC DNA]</scope>
    <source>
        <strain evidence="9 10">DSM 18334</strain>
    </source>
</reference>
<dbReference type="Gene3D" id="1.10.3720.10">
    <property type="entry name" value="MetI-like"/>
    <property type="match status" value="1"/>
</dbReference>
<dbReference type="GO" id="GO:0055085">
    <property type="term" value="P:transmembrane transport"/>
    <property type="evidence" value="ECO:0007669"/>
    <property type="project" value="InterPro"/>
</dbReference>
<feature type="transmembrane region" description="Helical" evidence="7">
    <location>
        <begin position="83"/>
        <end position="106"/>
    </location>
</feature>
<evidence type="ECO:0000256" key="7">
    <source>
        <dbReference type="RuleBase" id="RU363032"/>
    </source>
</evidence>
<dbReference type="GO" id="GO:0005886">
    <property type="term" value="C:plasma membrane"/>
    <property type="evidence" value="ECO:0007669"/>
    <property type="project" value="UniProtKB-SubCell"/>
</dbReference>
<feature type="transmembrane region" description="Helical" evidence="7">
    <location>
        <begin position="192"/>
        <end position="217"/>
    </location>
</feature>
<dbReference type="InterPro" id="IPR000515">
    <property type="entry name" value="MetI-like"/>
</dbReference>
<dbReference type="PANTHER" id="PTHR43744">
    <property type="entry name" value="ABC TRANSPORTER PERMEASE PROTEIN MG189-RELATED-RELATED"/>
    <property type="match status" value="1"/>
</dbReference>
<dbReference type="AlphaFoldDB" id="A0A098MB67"/>
<sequence>MTKKKNNRLKGPQSLSPAAYYSLIIFLTLLSLACVVPLLLVIMTSLTDEASLTVYGYQFIPQKFSLYAYNYLLNDFDKIARGYGISIFVTIVGTVSSLLLTSLFAYPVSRSDFPYRNLFAFIVFFTMLFNGGLVPWYLIYVNAGLKDTIFALILPSLIIPFNLIIMRTFFANTIPPALVESAKIDGASEWRIYAQIIMPLSLPVLATVGLFQMLIYWNDWYTSLIFISSENLVNVQYLLYRVINNINYLTSGFANQQAIDGALKTLPAQTVRMAMAVVGIGPIIIVYPFISKYFVKGLTVGSVKG</sequence>
<feature type="transmembrane region" description="Helical" evidence="7">
    <location>
        <begin position="20"/>
        <end position="43"/>
    </location>
</feature>
<protein>
    <submittedName>
        <fullName evidence="9">Sugar ABC transporter permease</fullName>
    </submittedName>
</protein>
<name>A0A098MB67_9BACL</name>
<gene>
    <name evidence="9" type="ORF">PWYN_04945</name>
</gene>
<organism evidence="9 10">
    <name type="scientific">Paenibacillus wynnii</name>
    <dbReference type="NCBI Taxonomy" id="268407"/>
    <lineage>
        <taxon>Bacteria</taxon>
        <taxon>Bacillati</taxon>
        <taxon>Bacillota</taxon>
        <taxon>Bacilli</taxon>
        <taxon>Bacillales</taxon>
        <taxon>Paenibacillaceae</taxon>
        <taxon>Paenibacillus</taxon>
    </lineage>
</organism>
<dbReference type="PROSITE" id="PS50928">
    <property type="entry name" value="ABC_TM1"/>
    <property type="match status" value="1"/>
</dbReference>
<feature type="transmembrane region" description="Helical" evidence="7">
    <location>
        <begin position="118"/>
        <end position="137"/>
    </location>
</feature>
<dbReference type="EMBL" id="JQCR01000002">
    <property type="protein sequence ID" value="KGE18787.1"/>
    <property type="molecule type" value="Genomic_DNA"/>
</dbReference>
<keyword evidence="2 7" id="KW-0813">Transport</keyword>
<keyword evidence="3" id="KW-1003">Cell membrane</keyword>
<keyword evidence="5 7" id="KW-1133">Transmembrane helix</keyword>
<keyword evidence="6 7" id="KW-0472">Membrane</keyword>
<feature type="domain" description="ABC transmembrane type-1" evidence="8">
    <location>
        <begin position="83"/>
        <end position="284"/>
    </location>
</feature>
<feature type="transmembrane region" description="Helical" evidence="7">
    <location>
        <begin position="273"/>
        <end position="295"/>
    </location>
</feature>
<evidence type="ECO:0000256" key="1">
    <source>
        <dbReference type="ARBA" id="ARBA00004651"/>
    </source>
</evidence>
<feature type="transmembrane region" description="Helical" evidence="7">
    <location>
        <begin position="149"/>
        <end position="171"/>
    </location>
</feature>
<dbReference type="PANTHER" id="PTHR43744:SF9">
    <property type="entry name" value="POLYGALACTURONAN_RHAMNOGALACTURONAN TRANSPORT SYSTEM PERMEASE PROTEIN YTCP"/>
    <property type="match status" value="1"/>
</dbReference>
<reference evidence="9 10" key="1">
    <citation type="submission" date="2014-08" db="EMBL/GenBank/DDBJ databases">
        <authorList>
            <person name="den Bakker H.C."/>
        </authorList>
    </citation>
    <scope>NUCLEOTIDE SEQUENCE [LARGE SCALE GENOMIC DNA]</scope>
    <source>
        <strain evidence="9 10">DSM 18334</strain>
    </source>
</reference>
<comment type="similarity">
    <text evidence="7">Belongs to the binding-protein-dependent transport system permease family.</text>
</comment>
<dbReference type="eggNOG" id="COG0395">
    <property type="taxonomic scope" value="Bacteria"/>
</dbReference>
<dbReference type="SUPFAM" id="SSF161098">
    <property type="entry name" value="MetI-like"/>
    <property type="match status" value="1"/>
</dbReference>
<comment type="subcellular location">
    <subcellularLocation>
        <location evidence="1 7">Cell membrane</location>
        <topology evidence="1 7">Multi-pass membrane protein</topology>
    </subcellularLocation>
</comment>